<dbReference type="EMBL" id="LASV01000514">
    <property type="protein sequence ID" value="KKA18003.1"/>
    <property type="molecule type" value="Genomic_DNA"/>
</dbReference>
<protein>
    <submittedName>
        <fullName evidence="1">PLC-D group protein Nfis6</fullName>
    </submittedName>
</protein>
<dbReference type="OrthoDB" id="5135119at2759"/>
<reference evidence="1 2" key="1">
    <citation type="submission" date="2015-04" db="EMBL/GenBank/DDBJ databases">
        <authorList>
            <person name="Heijne W.H."/>
            <person name="Fedorova N.D."/>
            <person name="Nierman W.C."/>
            <person name="Vollebregt A.W."/>
            <person name="Zhao Z."/>
            <person name="Wu L."/>
            <person name="Kumar M."/>
            <person name="Stam H."/>
            <person name="van den Berg M.A."/>
            <person name="Pel H.J."/>
        </authorList>
    </citation>
    <scope>NUCLEOTIDE SEQUENCE [LARGE SCALE GENOMIC DNA]</scope>
    <source>
        <strain evidence="1 2">CBS 393.64</strain>
    </source>
</reference>
<keyword evidence="2" id="KW-1185">Reference proteome</keyword>
<feature type="non-terminal residue" evidence="1">
    <location>
        <position position="1"/>
    </location>
</feature>
<organism evidence="1 2">
    <name type="scientific">Rasamsonia emersonii (strain ATCC 16479 / CBS 393.64 / IMI 116815)</name>
    <dbReference type="NCBI Taxonomy" id="1408163"/>
    <lineage>
        <taxon>Eukaryota</taxon>
        <taxon>Fungi</taxon>
        <taxon>Dikarya</taxon>
        <taxon>Ascomycota</taxon>
        <taxon>Pezizomycotina</taxon>
        <taxon>Eurotiomycetes</taxon>
        <taxon>Eurotiomycetidae</taxon>
        <taxon>Eurotiales</taxon>
        <taxon>Trichocomaceae</taxon>
        <taxon>Rasamsonia</taxon>
    </lineage>
</organism>
<proteinExistence type="predicted"/>
<dbReference type="GeneID" id="25320310"/>
<accession>A0A0F4YK72</accession>
<comment type="caution">
    <text evidence="1">The sequence shown here is derived from an EMBL/GenBank/DDBJ whole genome shotgun (WGS) entry which is preliminary data.</text>
</comment>
<evidence type="ECO:0000313" key="2">
    <source>
        <dbReference type="Proteomes" id="UP000053958"/>
    </source>
</evidence>
<dbReference type="RefSeq" id="XP_013324615.1">
    <property type="nucleotide sequence ID" value="XM_013469161.1"/>
</dbReference>
<sequence length="93" mass="9886">SLLNPMREEWPADLWTKQYAEHPGPTNTNRQFATAGTTCGFVDNTNQAAGWFNNVTGVSCATSIFEWGGGGLGGSASGACSPPKRFCSLEIGW</sequence>
<gene>
    <name evidence="1" type="ORF">T310_8047</name>
</gene>
<dbReference type="AlphaFoldDB" id="A0A0F4YK72"/>
<dbReference type="Proteomes" id="UP000053958">
    <property type="component" value="Unassembled WGS sequence"/>
</dbReference>
<evidence type="ECO:0000313" key="1">
    <source>
        <dbReference type="EMBL" id="KKA18003.1"/>
    </source>
</evidence>
<name>A0A0F4YK72_RASE3</name>
<dbReference type="STRING" id="1408163.A0A0F4YK72"/>